<dbReference type="EMBL" id="CP094929">
    <property type="protein sequence ID" value="UOM50089.1"/>
    <property type="molecule type" value="Genomic_DNA"/>
</dbReference>
<dbReference type="PANTHER" id="PTHR32114:SF2">
    <property type="entry name" value="ABC TRANSPORTER ABCH.3"/>
    <property type="match status" value="1"/>
</dbReference>
<reference evidence="4" key="1">
    <citation type="journal article" date="2024" name="J Bioinform Genom">
        <title>Complete genome sequence of the type strain bacterium Sphaerochaeta associata GLS2t (VKM B-2742)t.</title>
        <authorList>
            <person name="Troshina O.Y."/>
            <person name="Tepeeva A.N."/>
            <person name="Arzamasceva V.O."/>
            <person name="Whitman W.B."/>
            <person name="Varghese N."/>
            <person name="Shapiro N."/>
            <person name="Woyke T."/>
            <person name="Kripides N.C."/>
            <person name="Vasilenko O.V."/>
        </authorList>
    </citation>
    <scope>NUCLEOTIDE SEQUENCE [LARGE SCALE GENOMIC DNA]</scope>
    <source>
        <strain evidence="4">GLS2T</strain>
    </source>
</reference>
<organism evidence="3 4">
    <name type="scientific">Sphaerochaeta associata</name>
    <dbReference type="NCBI Taxonomy" id="1129264"/>
    <lineage>
        <taxon>Bacteria</taxon>
        <taxon>Pseudomonadati</taxon>
        <taxon>Spirochaetota</taxon>
        <taxon>Spirochaetia</taxon>
        <taxon>Spirochaetales</taxon>
        <taxon>Sphaerochaetaceae</taxon>
        <taxon>Sphaerochaeta</taxon>
    </lineage>
</organism>
<proteinExistence type="predicted"/>
<feature type="domain" description="Protein CR006 P-loop" evidence="2">
    <location>
        <begin position="20"/>
        <end position="695"/>
    </location>
</feature>
<evidence type="ECO:0000259" key="2">
    <source>
        <dbReference type="Pfam" id="PF13166"/>
    </source>
</evidence>
<dbReference type="Proteomes" id="UP000829708">
    <property type="component" value="Chromosome"/>
</dbReference>
<dbReference type="SUPFAM" id="SSF52540">
    <property type="entry name" value="P-loop containing nucleoside triphosphate hydrolases"/>
    <property type="match status" value="1"/>
</dbReference>
<evidence type="ECO:0000313" key="4">
    <source>
        <dbReference type="Proteomes" id="UP000829708"/>
    </source>
</evidence>
<keyword evidence="4" id="KW-1185">Reference proteome</keyword>
<gene>
    <name evidence="3" type="ORF">MUG09_11035</name>
</gene>
<feature type="coiled-coil region" evidence="1">
    <location>
        <begin position="396"/>
        <end position="430"/>
    </location>
</feature>
<dbReference type="InterPro" id="IPR027417">
    <property type="entry name" value="P-loop_NTPase"/>
</dbReference>
<dbReference type="Gene3D" id="3.40.50.300">
    <property type="entry name" value="P-loop containing nucleotide triphosphate hydrolases"/>
    <property type="match status" value="1"/>
</dbReference>
<name>A0ABY4D716_9SPIR</name>
<evidence type="ECO:0000313" key="3">
    <source>
        <dbReference type="EMBL" id="UOM50089.1"/>
    </source>
</evidence>
<dbReference type="RefSeq" id="WP_244771483.1">
    <property type="nucleotide sequence ID" value="NZ_CP094929.1"/>
</dbReference>
<accession>A0ABY4D716</accession>
<protein>
    <submittedName>
        <fullName evidence="3">AAA family ATPase</fullName>
    </submittedName>
</protein>
<keyword evidence="1" id="KW-0175">Coiled coil</keyword>
<dbReference type="PANTHER" id="PTHR32114">
    <property type="entry name" value="ABC TRANSPORTER ABCH.3"/>
    <property type="match status" value="1"/>
</dbReference>
<dbReference type="Pfam" id="PF13166">
    <property type="entry name" value="AAA_13"/>
    <property type="match status" value="1"/>
</dbReference>
<sequence>MSEGLDERILKSWKLNSNIDEVNFKQKNIIFGLNGSGKSSLANILQANFFRKHNPKHFRIFSENYVKETLSLKDGRIRGVISNFGKKNVDIEQQIEGNLSAINDRKVQMNRYDEKIKDSIQTTEKFMEDVLNRRRGTNNKIHNKPKAKTVHEKVNLWIKDYDDSIKLFPDEKYNEITGDANFSVESENVNLCIVPDTIDINKLKIENLSELLSKNFKDIDIPSQEIISWLETGLKIHKGKTKCEFCGSSIHYDDIYDHITSYLQNEKQKASRQLTEIHHELVAIQQVVEELKRNFGKYRDLFLQQEDDNHFNVISAAEREIHNALSAVDLKTDRMDLSVSIEIDSLKKAILDVNNSVRFIKDSKIAYSQNILEKVNRLELLVKGAIGYELKNSKIVNENLAKIAEWEDEVQRLKKEKADLENKNEILTAEKSDLSNFARFLNATLRDMNLDFFLKLDGDVYRLEHNDGTTLRLDDVSEGERNLLSLIYFYYEMLDDNEISLKEDIEGIVLDDPISSLDDNNKFYILELIKSLLDYDLPKIYILTHSWDDFCAMTYGRNDRDTYAFFEIKKESQVSRINEIEGSKLLSPYMQMYCEVDAFCNKKVEEIPPQESLHMPNTMRRVLEEYVKFNVNLDYATATHTGDIAKALFKCEISDLSNSKKQKLDLLLSVCNILSHKATHPHNPSEIHKAAKFLRNTIRECDKYHHLKMTCYSARTS</sequence>
<evidence type="ECO:0000256" key="1">
    <source>
        <dbReference type="SAM" id="Coils"/>
    </source>
</evidence>
<dbReference type="InterPro" id="IPR026866">
    <property type="entry name" value="CR006_AAA"/>
</dbReference>